<dbReference type="EMBL" id="BOSL01000004">
    <property type="protein sequence ID" value="GIP52623.1"/>
    <property type="molecule type" value="Genomic_DNA"/>
</dbReference>
<comment type="caution">
    <text evidence="1">The sequence shown here is derived from an EMBL/GenBank/DDBJ whole genome shotgun (WGS) entry which is preliminary data.</text>
</comment>
<keyword evidence="2" id="KW-1185">Reference proteome</keyword>
<organism evidence="1 2">
    <name type="scientific">Paenibacillus vini</name>
    <dbReference type="NCBI Taxonomy" id="1476024"/>
    <lineage>
        <taxon>Bacteria</taxon>
        <taxon>Bacillati</taxon>
        <taxon>Bacillota</taxon>
        <taxon>Bacilli</taxon>
        <taxon>Bacillales</taxon>
        <taxon>Paenibacillaceae</taxon>
        <taxon>Paenibacillus</taxon>
    </lineage>
</organism>
<gene>
    <name evidence="1" type="ORF">J42TS3_16580</name>
</gene>
<sequence length="412" mass="48210">MRGNHMDDNEGAILEPSLSEWHELFNLCANAVDDKTITVRYVENVLKAIRSVKPELKPGLGLIYDLNAALYCLKLLILPAKSTSTTYHANFMGYYNSVAVKEMQDSIGLILGEPLPLGPEQQGWTVVLQTLDFIRNEMLNAQQDQIFGEPYYQLWQAWIVPNIKDKNVFLRELELLEQAGKQPGSSVHQKALIRAQCWMYYRLSDDRMALELLKQAQENTKDYYVFILNILGLMLMEQDWTRLLEWLITVGPLLGSRYKDVMDSYAGYWSKTVEQLPECEERMWSTLREMLPYSERIYEQLMIELGQWRQWMDLQLSNNVDPLAIRATDLKPLEKNAPEVLLPFYHQAVERYVLEKNRGSYKKAVRLLKRLSKLYTKMKLTARWEQFIDSFTDKHSRLRALQEELRKGKLIP</sequence>
<accession>A0ABQ4M9F2</accession>
<reference evidence="1 2" key="1">
    <citation type="submission" date="2021-03" db="EMBL/GenBank/DDBJ databases">
        <title>Antimicrobial resistance genes in bacteria isolated from Japanese honey, and their potential for conferring macrolide and lincosamide resistance in the American foulbrood pathogen Paenibacillus larvae.</title>
        <authorList>
            <person name="Okamoto M."/>
            <person name="Kumagai M."/>
            <person name="Kanamori H."/>
            <person name="Takamatsu D."/>
        </authorList>
    </citation>
    <scope>NUCLEOTIDE SEQUENCE [LARGE SCALE GENOMIC DNA]</scope>
    <source>
        <strain evidence="1 2">J42TS3</strain>
    </source>
</reference>
<evidence type="ECO:0000313" key="2">
    <source>
        <dbReference type="Proteomes" id="UP000679992"/>
    </source>
</evidence>
<protein>
    <submittedName>
        <fullName evidence="1">Uncharacterized protein</fullName>
    </submittedName>
</protein>
<dbReference type="Proteomes" id="UP000679992">
    <property type="component" value="Unassembled WGS sequence"/>
</dbReference>
<evidence type="ECO:0000313" key="1">
    <source>
        <dbReference type="EMBL" id="GIP52623.1"/>
    </source>
</evidence>
<proteinExistence type="predicted"/>
<name>A0ABQ4M9F2_9BACL</name>